<dbReference type="SUPFAM" id="SSF54897">
    <property type="entry name" value="Protease propeptides/inhibitors"/>
    <property type="match status" value="1"/>
</dbReference>
<keyword evidence="8" id="KW-0865">Zymogen</keyword>
<feature type="active site" description="Charge relay system" evidence="10">
    <location>
        <position position="328"/>
    </location>
</feature>
<dbReference type="Gene3D" id="2.60.120.260">
    <property type="entry name" value="Galactose-binding domain-like"/>
    <property type="match status" value="1"/>
</dbReference>
<feature type="compositionally biased region" description="Polar residues" evidence="11">
    <location>
        <begin position="638"/>
        <end position="647"/>
    </location>
</feature>
<dbReference type="Pfam" id="PF16470">
    <property type="entry name" value="S8_pro-domain"/>
    <property type="match status" value="1"/>
</dbReference>
<evidence type="ECO:0000256" key="4">
    <source>
        <dbReference type="ARBA" id="ARBA00022729"/>
    </source>
</evidence>
<evidence type="ECO:0000256" key="3">
    <source>
        <dbReference type="ARBA" id="ARBA00022685"/>
    </source>
</evidence>
<dbReference type="PROSITE" id="PS51829">
    <property type="entry name" value="P_HOMO_B"/>
    <property type="match status" value="1"/>
</dbReference>
<dbReference type="InterPro" id="IPR034182">
    <property type="entry name" value="Kexin/furin"/>
</dbReference>
<keyword evidence="7" id="KW-0106">Calcium</keyword>
<organism evidence="13 14">
    <name type="scientific">Priapulus caudatus</name>
    <name type="common">Priapulid worm</name>
    <dbReference type="NCBI Taxonomy" id="37621"/>
    <lineage>
        <taxon>Eukaryota</taxon>
        <taxon>Metazoa</taxon>
        <taxon>Ecdysozoa</taxon>
        <taxon>Scalidophora</taxon>
        <taxon>Priapulida</taxon>
        <taxon>Priapulimorpha</taxon>
        <taxon>Priapulimorphida</taxon>
        <taxon>Priapulidae</taxon>
        <taxon>Priapulus</taxon>
    </lineage>
</organism>
<comment type="similarity">
    <text evidence="1">Belongs to the peptidase S8 family. Furin subfamily.</text>
</comment>
<dbReference type="Pfam" id="PF00082">
    <property type="entry name" value="Peptidase_S8"/>
    <property type="match status" value="1"/>
</dbReference>
<name>A0ABM1E7X0_PRICU</name>
<evidence type="ECO:0000256" key="7">
    <source>
        <dbReference type="ARBA" id="ARBA00022837"/>
    </source>
</evidence>
<feature type="domain" description="P/Homo B" evidence="12">
    <location>
        <begin position="406"/>
        <end position="541"/>
    </location>
</feature>
<keyword evidence="4" id="KW-0732">Signal</keyword>
<proteinExistence type="inferred from homology"/>
<dbReference type="SUPFAM" id="SSF52743">
    <property type="entry name" value="Subtilisin-like"/>
    <property type="match status" value="1"/>
</dbReference>
<evidence type="ECO:0000256" key="11">
    <source>
        <dbReference type="SAM" id="MobiDB-lite"/>
    </source>
</evidence>
<dbReference type="InterPro" id="IPR008979">
    <property type="entry name" value="Galactose-bd-like_sf"/>
</dbReference>
<feature type="active site" description="Charge relay system" evidence="10">
    <location>
        <position position="154"/>
    </location>
</feature>
<keyword evidence="3" id="KW-0165">Cleavage on pair of basic residues</keyword>
<reference evidence="14" key="1">
    <citation type="submission" date="2025-08" db="UniProtKB">
        <authorList>
            <consortium name="RefSeq"/>
        </authorList>
    </citation>
    <scope>IDENTIFICATION</scope>
</reference>
<keyword evidence="2 10" id="KW-0645">Protease</keyword>
<dbReference type="CDD" id="cd04059">
    <property type="entry name" value="Peptidases_S8_Protein_convertases_Kexins_Furin-like"/>
    <property type="match status" value="1"/>
</dbReference>
<dbReference type="GeneID" id="106809642"/>
<dbReference type="Gene3D" id="3.40.50.200">
    <property type="entry name" value="Peptidase S8/S53 domain"/>
    <property type="match status" value="1"/>
</dbReference>
<evidence type="ECO:0000256" key="9">
    <source>
        <dbReference type="ARBA" id="ARBA00023180"/>
    </source>
</evidence>
<dbReference type="PANTHER" id="PTHR42884:SF14">
    <property type="entry name" value="NEUROENDOCRINE CONVERTASE 1"/>
    <property type="match status" value="1"/>
</dbReference>
<evidence type="ECO:0000256" key="2">
    <source>
        <dbReference type="ARBA" id="ARBA00022670"/>
    </source>
</evidence>
<protein>
    <submittedName>
        <fullName evidence="14">Neuroendocrine convertase 1-like</fullName>
    </submittedName>
</protein>
<dbReference type="Gene3D" id="3.30.70.850">
    <property type="entry name" value="Peptidase S8, pro-domain"/>
    <property type="match status" value="1"/>
</dbReference>
<evidence type="ECO:0000313" key="13">
    <source>
        <dbReference type="Proteomes" id="UP000695022"/>
    </source>
</evidence>
<evidence type="ECO:0000256" key="1">
    <source>
        <dbReference type="ARBA" id="ARBA00005325"/>
    </source>
</evidence>
<evidence type="ECO:0000256" key="6">
    <source>
        <dbReference type="ARBA" id="ARBA00022825"/>
    </source>
</evidence>
<evidence type="ECO:0000259" key="12">
    <source>
        <dbReference type="PROSITE" id="PS51829"/>
    </source>
</evidence>
<dbReference type="PROSITE" id="PS00137">
    <property type="entry name" value="SUBTILASE_HIS"/>
    <property type="match status" value="1"/>
</dbReference>
<keyword evidence="13" id="KW-1185">Reference proteome</keyword>
<keyword evidence="9" id="KW-0325">Glycoprotein</keyword>
<dbReference type="PROSITE" id="PS00138">
    <property type="entry name" value="SUBTILASE_SER"/>
    <property type="match status" value="1"/>
</dbReference>
<dbReference type="InterPro" id="IPR022398">
    <property type="entry name" value="Peptidase_S8_His-AS"/>
</dbReference>
<accession>A0ABM1E7X0</accession>
<dbReference type="InterPro" id="IPR002884">
    <property type="entry name" value="P_dom"/>
</dbReference>
<feature type="active site" description="Charge relay system" evidence="10">
    <location>
        <position position="126"/>
    </location>
</feature>
<evidence type="ECO:0000256" key="10">
    <source>
        <dbReference type="PROSITE-ProRule" id="PRU01240"/>
    </source>
</evidence>
<evidence type="ECO:0000256" key="5">
    <source>
        <dbReference type="ARBA" id="ARBA00022801"/>
    </source>
</evidence>
<dbReference type="InterPro" id="IPR015500">
    <property type="entry name" value="Peptidase_S8_subtilisin-rel"/>
</dbReference>
<evidence type="ECO:0000256" key="8">
    <source>
        <dbReference type="ARBA" id="ARBA00023145"/>
    </source>
</evidence>
<keyword evidence="6 10" id="KW-0720">Serine protease</keyword>
<dbReference type="PROSITE" id="PS51892">
    <property type="entry name" value="SUBTILASE"/>
    <property type="match status" value="1"/>
</dbReference>
<dbReference type="SUPFAM" id="SSF49785">
    <property type="entry name" value="Galactose-binding domain-like"/>
    <property type="match status" value="1"/>
</dbReference>
<dbReference type="RefSeq" id="XP_014668291.1">
    <property type="nucleotide sequence ID" value="XM_014812805.1"/>
</dbReference>
<dbReference type="InterPro" id="IPR038466">
    <property type="entry name" value="S8_pro-domain_sf"/>
</dbReference>
<dbReference type="Proteomes" id="UP000695022">
    <property type="component" value="Unplaced"/>
</dbReference>
<keyword evidence="5 10" id="KW-0378">Hydrolase</keyword>
<dbReference type="InterPro" id="IPR032815">
    <property type="entry name" value="S8_pro-domain"/>
</dbReference>
<dbReference type="PRINTS" id="PR00723">
    <property type="entry name" value="SUBTILISIN"/>
</dbReference>
<feature type="region of interest" description="Disordered" evidence="11">
    <location>
        <begin position="624"/>
        <end position="647"/>
    </location>
</feature>
<sequence>MAGIVAQEFGYVNKGKLRGFDDRYVFSHPDAPDRSKRTHIALTRRLIRDNRVTWVEQQMSKIRQKRGGHVTTEKRKPKGGFRDPLWSHQWYLQDTRTTLDLPKLDLHVMPVWEKYTGHGVVVTVLDDGVHNREPPIEVPYYLLLMVSMAVLVSHGTRCAGEIAMVANNNKCGVGVAYNARIGGIRMLDGSVTDRIEAEALVFNLSHVDIYSASWGPSDDGRTVDGPGRLASEAFEIGITKGRAGKGVIYSWASGNGGSFQDDCDCDGYTNSIYTISVSSASEHGKSPWYAERCASTMASTYSSGAYTDQKIVSTDLHNKCTTEHTGTSASAPLAAGIFALALEANPNLTWRDMQHLVVWTSEYAPLSDNPGWQTNNIGLKVNTRFGFGLMNAAALVEMANPQTWKTVPEKKICTVSAAKESLPKFIYPESQIEVVIGADGCQGTDMEINYIEHIQLYITLDYTYRGALSIYLISPYGMSTCLLASRAEDHSKDGFKNWAFMSVHNWGENPKGNWRLSINGSGDNKGFLGDYTLVIHGTKEQPNHMKKGKRVYNENYNQVKDGRSYAVDYVLITDGDGDTDPQRSLDNLDEEWPYVLRELAEKEGLEREMSGATVPRTLDTSCGRLSREGASGAATRLEISSTDTLSN</sequence>
<evidence type="ECO:0000313" key="14">
    <source>
        <dbReference type="RefSeq" id="XP_014668291.1"/>
    </source>
</evidence>
<dbReference type="InterPro" id="IPR000209">
    <property type="entry name" value="Peptidase_S8/S53_dom"/>
</dbReference>
<dbReference type="InterPro" id="IPR036852">
    <property type="entry name" value="Peptidase_S8/S53_dom_sf"/>
</dbReference>
<dbReference type="Pfam" id="PF01483">
    <property type="entry name" value="P_proprotein"/>
    <property type="match status" value="1"/>
</dbReference>
<dbReference type="PANTHER" id="PTHR42884">
    <property type="entry name" value="PROPROTEIN CONVERTASE SUBTILISIN/KEXIN-RELATED"/>
    <property type="match status" value="1"/>
</dbReference>
<gene>
    <name evidence="14" type="primary">LOC106809642</name>
</gene>
<dbReference type="InterPro" id="IPR023828">
    <property type="entry name" value="Peptidase_S8_Ser-AS"/>
</dbReference>